<reference evidence="1 3" key="1">
    <citation type="submission" date="2015-10" db="EMBL/GenBank/DDBJ databases">
        <title>The world's first case of liver abscess caused by Pannonibacter phragmitetus.</title>
        <authorList>
            <person name="Ming D."/>
            <person name="Wang M."/>
            <person name="Zhou Y."/>
            <person name="Jiang T."/>
            <person name="Hu S."/>
        </authorList>
    </citation>
    <scope>NUCLEOTIDE SEQUENCE [LARGE SCALE GENOMIC DNA]</scope>
    <source>
        <strain evidence="1 3">31801</strain>
    </source>
</reference>
<keyword evidence="3" id="KW-1185">Reference proteome</keyword>
<dbReference type="eggNOG" id="COG5425">
    <property type="taxonomic scope" value="Bacteria"/>
</dbReference>
<dbReference type="EMBL" id="UGSK01000001">
    <property type="protein sequence ID" value="SUB01623.1"/>
    <property type="molecule type" value="Genomic_DNA"/>
</dbReference>
<evidence type="ECO:0000313" key="2">
    <source>
        <dbReference type="EMBL" id="SUB01623.1"/>
    </source>
</evidence>
<protein>
    <submittedName>
        <fullName evidence="1">Usg family protein</fullName>
    </submittedName>
    <submittedName>
        <fullName evidence="2">Usg protein, probable subunit of phosphoribosylanthranilate isomerase</fullName>
    </submittedName>
</protein>
<dbReference type="STRING" id="121719.APZ00_15615"/>
<evidence type="ECO:0000313" key="1">
    <source>
        <dbReference type="EMBL" id="ALV28315.1"/>
    </source>
</evidence>
<keyword evidence="2" id="KW-0413">Isomerase</keyword>
<dbReference type="EMBL" id="CP013068">
    <property type="protein sequence ID" value="ALV28315.1"/>
    <property type="molecule type" value="Genomic_DNA"/>
</dbReference>
<sequence>MGTSEDFRKQMAGYGLLTAEILYRMPDHPALLQSFLWQTEDKAPNFPELRRFLAFWEREIQAFIHSVRLAHQDLIGPRDVRYAKGEFLIH</sequence>
<name>A0A0U3NAE8_9HYPH</name>
<dbReference type="Proteomes" id="UP000255000">
    <property type="component" value="Unassembled WGS sequence"/>
</dbReference>
<evidence type="ECO:0000313" key="3">
    <source>
        <dbReference type="Proteomes" id="UP000064921"/>
    </source>
</evidence>
<dbReference type="RefSeq" id="WP_019966612.1">
    <property type="nucleotide sequence ID" value="NZ_CM011124.1"/>
</dbReference>
<gene>
    <name evidence="1" type="ORF">APZ00_15615</name>
    <name evidence="2" type="ORF">NCTC13350_02567</name>
</gene>
<dbReference type="Pfam" id="PF06233">
    <property type="entry name" value="Usg"/>
    <property type="match status" value="1"/>
</dbReference>
<dbReference type="GO" id="GO:0016853">
    <property type="term" value="F:isomerase activity"/>
    <property type="evidence" value="ECO:0007669"/>
    <property type="project" value="UniProtKB-KW"/>
</dbReference>
<dbReference type="Proteomes" id="UP000064921">
    <property type="component" value="Chromosome"/>
</dbReference>
<organism evidence="1 3">
    <name type="scientific">Pannonibacter phragmitetus</name>
    <dbReference type="NCBI Taxonomy" id="121719"/>
    <lineage>
        <taxon>Bacteria</taxon>
        <taxon>Pseudomonadati</taxon>
        <taxon>Pseudomonadota</taxon>
        <taxon>Alphaproteobacteria</taxon>
        <taxon>Hyphomicrobiales</taxon>
        <taxon>Stappiaceae</taxon>
        <taxon>Pannonibacter</taxon>
    </lineage>
</organism>
<accession>A0A0U3NAE8</accession>
<dbReference type="OrthoDB" id="9811054at2"/>
<dbReference type="AlphaFoldDB" id="A0A0U3NAE8"/>
<proteinExistence type="predicted"/>
<dbReference type="InterPro" id="IPR009354">
    <property type="entry name" value="Usg"/>
</dbReference>
<evidence type="ECO:0000313" key="4">
    <source>
        <dbReference type="Proteomes" id="UP000255000"/>
    </source>
</evidence>
<reference evidence="2 4" key="2">
    <citation type="submission" date="2018-06" db="EMBL/GenBank/DDBJ databases">
        <authorList>
            <consortium name="Pathogen Informatics"/>
            <person name="Doyle S."/>
        </authorList>
    </citation>
    <scope>NUCLEOTIDE SEQUENCE [LARGE SCALE GENOMIC DNA]</scope>
    <source>
        <strain evidence="2 4">NCTC13350</strain>
    </source>
</reference>
<dbReference type="KEGG" id="pphr:APZ00_15615"/>